<proteinExistence type="inferred from homology"/>
<dbReference type="PANTHER" id="PTHR31642:SF11">
    <property type="entry name" value="SHIKIMATE O-HYDROXYCINNAMOYLTRANSFERASE"/>
    <property type="match status" value="1"/>
</dbReference>
<gene>
    <name evidence="4" type="ORF">RND81_02G110400</name>
</gene>
<sequence length="139" mass="15474">MGVLFVEAETNVTTLKDLNGFEPSASLRELLIPKCDYSRDLRLMPLFIVQVTWFKCGGLGLGFAAHHHIADGCANTDFIAKLLRMVTGLDLLVSPVHDRIHVAPRNPLCIKFQHLHEFDPIVPSLPSNRFITGEQSITP</sequence>
<organism evidence="4 5">
    <name type="scientific">Saponaria officinalis</name>
    <name type="common">Common soapwort</name>
    <name type="synonym">Lychnis saponaria</name>
    <dbReference type="NCBI Taxonomy" id="3572"/>
    <lineage>
        <taxon>Eukaryota</taxon>
        <taxon>Viridiplantae</taxon>
        <taxon>Streptophyta</taxon>
        <taxon>Embryophyta</taxon>
        <taxon>Tracheophyta</taxon>
        <taxon>Spermatophyta</taxon>
        <taxon>Magnoliopsida</taxon>
        <taxon>eudicotyledons</taxon>
        <taxon>Gunneridae</taxon>
        <taxon>Pentapetalae</taxon>
        <taxon>Caryophyllales</taxon>
        <taxon>Caryophyllaceae</taxon>
        <taxon>Caryophylleae</taxon>
        <taxon>Saponaria</taxon>
    </lineage>
</organism>
<dbReference type="Pfam" id="PF02458">
    <property type="entry name" value="Transferase"/>
    <property type="match status" value="1"/>
</dbReference>
<dbReference type="AlphaFoldDB" id="A0AAW1MVZ4"/>
<dbReference type="InterPro" id="IPR023213">
    <property type="entry name" value="CAT-like_dom_sf"/>
</dbReference>
<evidence type="ECO:0000256" key="3">
    <source>
        <dbReference type="ARBA" id="ARBA00023315"/>
    </source>
</evidence>
<dbReference type="InterPro" id="IPR050317">
    <property type="entry name" value="Plant_Fungal_Acyltransferase"/>
</dbReference>
<evidence type="ECO:0000256" key="2">
    <source>
        <dbReference type="ARBA" id="ARBA00022679"/>
    </source>
</evidence>
<evidence type="ECO:0000313" key="5">
    <source>
        <dbReference type="Proteomes" id="UP001443914"/>
    </source>
</evidence>
<name>A0AAW1MVZ4_SAPOF</name>
<dbReference type="GO" id="GO:0016747">
    <property type="term" value="F:acyltransferase activity, transferring groups other than amino-acyl groups"/>
    <property type="evidence" value="ECO:0007669"/>
    <property type="project" value="TreeGrafter"/>
</dbReference>
<comment type="similarity">
    <text evidence="1">Belongs to the plant acyltransferase family.</text>
</comment>
<comment type="caution">
    <text evidence="4">The sequence shown here is derived from an EMBL/GenBank/DDBJ whole genome shotgun (WGS) entry which is preliminary data.</text>
</comment>
<dbReference type="PANTHER" id="PTHR31642">
    <property type="entry name" value="TRICHOTHECENE 3-O-ACETYLTRANSFERASE"/>
    <property type="match status" value="1"/>
</dbReference>
<protein>
    <submittedName>
        <fullName evidence="4">Uncharacterized protein</fullName>
    </submittedName>
</protein>
<keyword evidence="3" id="KW-0012">Acyltransferase</keyword>
<dbReference type="EMBL" id="JBDFQZ010000002">
    <property type="protein sequence ID" value="KAK9749214.1"/>
    <property type="molecule type" value="Genomic_DNA"/>
</dbReference>
<accession>A0AAW1MVZ4</accession>
<dbReference type="Gene3D" id="3.30.559.10">
    <property type="entry name" value="Chloramphenicol acetyltransferase-like domain"/>
    <property type="match status" value="1"/>
</dbReference>
<evidence type="ECO:0000256" key="1">
    <source>
        <dbReference type="ARBA" id="ARBA00009861"/>
    </source>
</evidence>
<dbReference type="Proteomes" id="UP001443914">
    <property type="component" value="Unassembled WGS sequence"/>
</dbReference>
<reference evidence="4" key="1">
    <citation type="submission" date="2024-03" db="EMBL/GenBank/DDBJ databases">
        <title>WGS assembly of Saponaria officinalis var. Norfolk2.</title>
        <authorList>
            <person name="Jenkins J."/>
            <person name="Shu S."/>
            <person name="Grimwood J."/>
            <person name="Barry K."/>
            <person name="Goodstein D."/>
            <person name="Schmutz J."/>
            <person name="Leebens-Mack J."/>
            <person name="Osbourn A."/>
        </authorList>
    </citation>
    <scope>NUCLEOTIDE SEQUENCE [LARGE SCALE GENOMIC DNA]</scope>
    <source>
        <strain evidence="4">JIC</strain>
    </source>
</reference>
<keyword evidence="5" id="KW-1185">Reference proteome</keyword>
<evidence type="ECO:0000313" key="4">
    <source>
        <dbReference type="EMBL" id="KAK9749214.1"/>
    </source>
</evidence>
<keyword evidence="2" id="KW-0808">Transferase</keyword>